<proteinExistence type="predicted"/>
<reference evidence="1" key="1">
    <citation type="submission" date="2022-12" db="EMBL/GenBank/DDBJ databases">
        <title>Isolation and characterisation of novel Methanocorpusculum spp. from native Australian herbivores indicates the genus is ancestrally host-associated.</title>
        <authorList>
            <person name="Volmer J.G."/>
            <person name="Soo R.M."/>
            <person name="Evans P.N."/>
            <person name="Hoedt E.C."/>
            <person name="Astorga Alsina A.L."/>
            <person name="Woodcroft B.J."/>
            <person name="Tyson G.W."/>
            <person name="Hugenholtz P."/>
            <person name="Morrison M."/>
        </authorList>
    </citation>
    <scope>NUCLEOTIDE SEQUENCE</scope>
    <source>
        <strain evidence="1">MG</strain>
    </source>
</reference>
<gene>
    <name evidence="1" type="ORF">O0S10_09470</name>
</gene>
<protein>
    <submittedName>
        <fullName evidence="1">Uncharacterized protein</fullName>
    </submittedName>
</protein>
<dbReference type="EMBL" id="JAPTGB010000024">
    <property type="protein sequence ID" value="MCZ0861443.1"/>
    <property type="molecule type" value="Genomic_DNA"/>
</dbReference>
<dbReference type="Proteomes" id="UP001141422">
    <property type="component" value="Unassembled WGS sequence"/>
</dbReference>
<evidence type="ECO:0000313" key="2">
    <source>
        <dbReference type="Proteomes" id="UP001141422"/>
    </source>
</evidence>
<sequence>MGSTSDKTEELVYDIRDGLPEEPDNPYEKVFFYQCLLEALTKLQEEYTHRREREIQKIRTEKIKHPAYQLVIPVRKRRIVDVAKLRVLYPEIYDEFAYIKPYDIIKIFGRKSLRTAAVQLIGEEETRQYESVNVTEIAEKLTADELKSCVTLTETEQTPVVKQKRRRY</sequence>
<dbReference type="RefSeq" id="WP_268925632.1">
    <property type="nucleotide sequence ID" value="NZ_JAPTGB010000024.1"/>
</dbReference>
<keyword evidence="2" id="KW-1185">Reference proteome</keyword>
<comment type="caution">
    <text evidence="1">The sequence shown here is derived from an EMBL/GenBank/DDBJ whole genome shotgun (WGS) entry which is preliminary data.</text>
</comment>
<accession>A0ABT4II74</accession>
<organism evidence="1 2">
    <name type="scientific">Methanocorpusculum petauri</name>
    <dbReference type="NCBI Taxonomy" id="3002863"/>
    <lineage>
        <taxon>Archaea</taxon>
        <taxon>Methanobacteriati</taxon>
        <taxon>Methanobacteriota</taxon>
        <taxon>Stenosarchaea group</taxon>
        <taxon>Methanomicrobia</taxon>
        <taxon>Methanomicrobiales</taxon>
        <taxon>Methanocorpusculaceae</taxon>
        <taxon>Methanocorpusculum</taxon>
    </lineage>
</organism>
<name>A0ABT4II74_9EURY</name>
<evidence type="ECO:0000313" key="1">
    <source>
        <dbReference type="EMBL" id="MCZ0861443.1"/>
    </source>
</evidence>